<dbReference type="EMBL" id="BARS01007141">
    <property type="protein sequence ID" value="GAF78884.1"/>
    <property type="molecule type" value="Genomic_DNA"/>
</dbReference>
<reference evidence="1" key="1">
    <citation type="journal article" date="2014" name="Front. Microbiol.">
        <title>High frequency of phylogenetically diverse reductive dehalogenase-homologous genes in deep subseafloor sedimentary metagenomes.</title>
        <authorList>
            <person name="Kawai M."/>
            <person name="Futagami T."/>
            <person name="Toyoda A."/>
            <person name="Takaki Y."/>
            <person name="Nishi S."/>
            <person name="Hori S."/>
            <person name="Arai W."/>
            <person name="Tsubouchi T."/>
            <person name="Morono Y."/>
            <person name="Uchiyama I."/>
            <person name="Ito T."/>
            <person name="Fujiyama A."/>
            <person name="Inagaki F."/>
            <person name="Takami H."/>
        </authorList>
    </citation>
    <scope>NUCLEOTIDE SEQUENCE</scope>
    <source>
        <strain evidence="1">Expedition CK06-06</strain>
    </source>
</reference>
<evidence type="ECO:0000313" key="1">
    <source>
        <dbReference type="EMBL" id="GAF78884.1"/>
    </source>
</evidence>
<proteinExistence type="predicted"/>
<accession>X0SCY5</accession>
<comment type="caution">
    <text evidence="1">The sequence shown here is derived from an EMBL/GenBank/DDBJ whole genome shotgun (WGS) entry which is preliminary data.</text>
</comment>
<dbReference type="AlphaFoldDB" id="X0SCY5"/>
<organism evidence="1">
    <name type="scientific">marine sediment metagenome</name>
    <dbReference type="NCBI Taxonomy" id="412755"/>
    <lineage>
        <taxon>unclassified sequences</taxon>
        <taxon>metagenomes</taxon>
        <taxon>ecological metagenomes</taxon>
    </lineage>
</organism>
<protein>
    <submittedName>
        <fullName evidence="1">Uncharacterized protein</fullName>
    </submittedName>
</protein>
<sequence>MGGKRTRDPYQFYYLSREANGIKYWTMDCRMHDFCNEFCSIILPYLTGVFKKNYYEIYRDNVFRRGFHENLLGLELECKQILQNVILLSRIKKFIQLAQSIVMEKNKKNINSEDNLNLTSDDPISGLTVNEKATIENVSKLFDECKTEDIERLVGSIVIY</sequence>
<name>X0SCY5_9ZZZZ</name>
<gene>
    <name evidence="1" type="ORF">S01H1_13808</name>
</gene>